<feature type="transmembrane region" description="Helical" evidence="10">
    <location>
        <begin position="68"/>
        <end position="84"/>
    </location>
</feature>
<keyword evidence="6" id="KW-1003">Cell membrane</keyword>
<feature type="transmembrane region" description="Helical" evidence="10">
    <location>
        <begin position="42"/>
        <end position="62"/>
    </location>
</feature>
<protein>
    <recommendedName>
        <fullName evidence="4">Nicotinamide riboside transporter PnuC</fullName>
    </recommendedName>
</protein>
<evidence type="ECO:0000256" key="5">
    <source>
        <dbReference type="ARBA" id="ARBA00022448"/>
    </source>
</evidence>
<keyword evidence="5" id="KW-0813">Transport</keyword>
<evidence type="ECO:0000256" key="6">
    <source>
        <dbReference type="ARBA" id="ARBA00022475"/>
    </source>
</evidence>
<dbReference type="Pfam" id="PF04973">
    <property type="entry name" value="NMN_transporter"/>
    <property type="match status" value="1"/>
</dbReference>
<dbReference type="NCBIfam" id="TIGR01528">
    <property type="entry name" value="NMN_trans_PnuC"/>
    <property type="match status" value="1"/>
</dbReference>
<keyword evidence="8 10" id="KW-1133">Transmembrane helix</keyword>
<comment type="similarity">
    <text evidence="3">Belongs to the nicotinamide ribonucleoside (NR) uptake permease (TC 4.B.1) family.</text>
</comment>
<dbReference type="PANTHER" id="PTHR36122">
    <property type="entry name" value="NICOTINAMIDE RIBOSIDE TRANSPORTER PNUC"/>
    <property type="match status" value="1"/>
</dbReference>
<evidence type="ECO:0000256" key="7">
    <source>
        <dbReference type="ARBA" id="ARBA00022692"/>
    </source>
</evidence>
<organism evidence="11 12">
    <name type="scientific">Mucilaginibacter boryungensis</name>
    <dbReference type="NCBI Taxonomy" id="768480"/>
    <lineage>
        <taxon>Bacteria</taxon>
        <taxon>Pseudomonadati</taxon>
        <taxon>Bacteroidota</taxon>
        <taxon>Sphingobacteriia</taxon>
        <taxon>Sphingobacteriales</taxon>
        <taxon>Sphingobacteriaceae</taxon>
        <taxon>Mucilaginibacter</taxon>
    </lineage>
</organism>
<comment type="caution">
    <text evidence="11">The sequence shown here is derived from an EMBL/GenBank/DDBJ whole genome shotgun (WGS) entry which is preliminary data.</text>
</comment>
<evidence type="ECO:0000256" key="3">
    <source>
        <dbReference type="ARBA" id="ARBA00006669"/>
    </source>
</evidence>
<reference evidence="11 12" key="1">
    <citation type="submission" date="2020-10" db="EMBL/GenBank/DDBJ databases">
        <title>Mucilaginibacter mali sp. nov., isolated from rhizosphere soil of apple orchard.</title>
        <authorList>
            <person name="Lee J.-S."/>
            <person name="Kim H.S."/>
            <person name="Kim J.-S."/>
        </authorList>
    </citation>
    <scope>NUCLEOTIDE SEQUENCE [LARGE SCALE GENOMIC DNA]</scope>
    <source>
        <strain evidence="11 12">KCTC 23157</strain>
    </source>
</reference>
<dbReference type="RefSeq" id="WP_194107827.1">
    <property type="nucleotide sequence ID" value="NZ_JADFFM010000002.1"/>
</dbReference>
<feature type="transmembrane region" description="Helical" evidence="10">
    <location>
        <begin position="19"/>
        <end position="35"/>
    </location>
</feature>
<dbReference type="InterPro" id="IPR006419">
    <property type="entry name" value="NMN_transpt_PnuC"/>
</dbReference>
<dbReference type="Proteomes" id="UP000632774">
    <property type="component" value="Unassembled WGS sequence"/>
</dbReference>
<name>A0ABR9XMI1_9SPHI</name>
<keyword evidence="12" id="KW-1185">Reference proteome</keyword>
<comment type="subcellular location">
    <subcellularLocation>
        <location evidence="2">Cell membrane</location>
        <topology evidence="2">Multi-pass membrane protein</topology>
    </subcellularLocation>
</comment>
<feature type="transmembrane region" description="Helical" evidence="10">
    <location>
        <begin position="96"/>
        <end position="119"/>
    </location>
</feature>
<comment type="function">
    <text evidence="1">Required for nicotinamide riboside transport across the inner membrane.</text>
</comment>
<keyword evidence="7 10" id="KW-0812">Transmembrane</keyword>
<dbReference type="EMBL" id="JADFFM010000002">
    <property type="protein sequence ID" value="MBE9668426.1"/>
    <property type="molecule type" value="Genomic_DNA"/>
</dbReference>
<accession>A0ABR9XMI1</accession>
<evidence type="ECO:0000256" key="8">
    <source>
        <dbReference type="ARBA" id="ARBA00022989"/>
    </source>
</evidence>
<dbReference type="PANTHER" id="PTHR36122:SF2">
    <property type="entry name" value="NICOTINAMIDE RIBOSIDE TRANSPORTER PNUC"/>
    <property type="match status" value="1"/>
</dbReference>
<feature type="transmembrane region" description="Helical" evidence="10">
    <location>
        <begin position="176"/>
        <end position="195"/>
    </location>
</feature>
<evidence type="ECO:0000256" key="10">
    <source>
        <dbReference type="SAM" id="Phobius"/>
    </source>
</evidence>
<evidence type="ECO:0000256" key="1">
    <source>
        <dbReference type="ARBA" id="ARBA00002672"/>
    </source>
</evidence>
<sequence length="217" mass="25039">MNLHPWIQLLTNQFQQTTFWEWAAVILSVAEVLLAKANNLWLYPTGIAGTLISIYVLLIAGLYAESALNVYYVVMSVYGWVYWIKKRDEPPVKISWATRSEWVITLLIVFVGWAVLYFILKNYTKSNVPLWDSWVSSTAWAGMWLLARRKLENWILLNVSNLFAIPLLFYKKLALFGLLTVFLFIVAFAGFYQWLEIWKKDRSKVSPSGGDLEGASL</sequence>
<keyword evidence="9 10" id="KW-0472">Membrane</keyword>
<evidence type="ECO:0000256" key="4">
    <source>
        <dbReference type="ARBA" id="ARBA00017522"/>
    </source>
</evidence>
<gene>
    <name evidence="11" type="ORF">IRJ18_18795</name>
</gene>
<evidence type="ECO:0000256" key="9">
    <source>
        <dbReference type="ARBA" id="ARBA00023136"/>
    </source>
</evidence>
<evidence type="ECO:0000313" key="11">
    <source>
        <dbReference type="EMBL" id="MBE9668426.1"/>
    </source>
</evidence>
<evidence type="ECO:0000256" key="2">
    <source>
        <dbReference type="ARBA" id="ARBA00004651"/>
    </source>
</evidence>
<evidence type="ECO:0000313" key="12">
    <source>
        <dbReference type="Proteomes" id="UP000632774"/>
    </source>
</evidence>
<proteinExistence type="inferred from homology"/>